<dbReference type="Pfam" id="PF00455">
    <property type="entry name" value="DeoRC"/>
    <property type="match status" value="1"/>
</dbReference>
<keyword evidence="3" id="KW-0804">Transcription</keyword>
<dbReference type="PANTHER" id="PTHR30363:SF44">
    <property type="entry name" value="AGA OPERON TRANSCRIPTIONAL REPRESSOR-RELATED"/>
    <property type="match status" value="1"/>
</dbReference>
<evidence type="ECO:0000256" key="3">
    <source>
        <dbReference type="ARBA" id="ARBA00023163"/>
    </source>
</evidence>
<gene>
    <name evidence="5" type="ORF">ENQ20_05055</name>
</gene>
<name>A0A7C1JNR1_9CHLR</name>
<keyword evidence="2" id="KW-0238">DNA-binding</keyword>
<sequence>MYPDRLNDRTFSHRNRLDQALWLDRYGQVCQNRKQMKVIEDNRKSADGIDDLYLAERRRAIVELVQTQGRVAVTELSQRFGVSEVTIRADLQALAEQKLLVRTHGGAVRMDNNLGELALALRRQRQVKEKDRIGRAGAGRIEDGDAVFLDSSSTSLAIAHHLKDRRYLTVVTNSLEVVHELFNAPGVDVVLMGGVLQRETASFVGAHGLEAIGQLNIHKGFFGAHGIDLAAGLTDVSPDEAAVKRPIAAMCRQVIAVLDATKWGRVGVASFASIDQVNAIITDAGAPGDLVATFRFRGIEIVVV</sequence>
<dbReference type="InterPro" id="IPR018356">
    <property type="entry name" value="Tscrpt_reg_HTH_DeoR_CS"/>
</dbReference>
<evidence type="ECO:0000256" key="1">
    <source>
        <dbReference type="ARBA" id="ARBA00023015"/>
    </source>
</evidence>
<organism evidence="5">
    <name type="scientific">Caldilinea aerophila</name>
    <dbReference type="NCBI Taxonomy" id="133453"/>
    <lineage>
        <taxon>Bacteria</taxon>
        <taxon>Bacillati</taxon>
        <taxon>Chloroflexota</taxon>
        <taxon>Caldilineae</taxon>
        <taxon>Caldilineales</taxon>
        <taxon>Caldilineaceae</taxon>
        <taxon>Caldilinea</taxon>
    </lineage>
</organism>
<dbReference type="GO" id="GO:0003677">
    <property type="term" value="F:DNA binding"/>
    <property type="evidence" value="ECO:0007669"/>
    <property type="project" value="UniProtKB-KW"/>
</dbReference>
<dbReference type="InterPro" id="IPR036390">
    <property type="entry name" value="WH_DNA-bd_sf"/>
</dbReference>
<protein>
    <submittedName>
        <fullName evidence="5">DeoR/GlpR transcriptional regulator</fullName>
    </submittedName>
</protein>
<dbReference type="InterPro" id="IPR050313">
    <property type="entry name" value="Carb_Metab_HTH_regulators"/>
</dbReference>
<evidence type="ECO:0000256" key="2">
    <source>
        <dbReference type="ARBA" id="ARBA00023125"/>
    </source>
</evidence>
<dbReference type="GO" id="GO:0003700">
    <property type="term" value="F:DNA-binding transcription factor activity"/>
    <property type="evidence" value="ECO:0007669"/>
    <property type="project" value="InterPro"/>
</dbReference>
<dbReference type="EMBL" id="DSMG01000054">
    <property type="protein sequence ID" value="HDX30845.1"/>
    <property type="molecule type" value="Genomic_DNA"/>
</dbReference>
<dbReference type="PROSITE" id="PS00894">
    <property type="entry name" value="HTH_DEOR_1"/>
    <property type="match status" value="1"/>
</dbReference>
<dbReference type="PROSITE" id="PS51000">
    <property type="entry name" value="HTH_DEOR_2"/>
    <property type="match status" value="1"/>
</dbReference>
<evidence type="ECO:0000313" key="5">
    <source>
        <dbReference type="EMBL" id="HDX30845.1"/>
    </source>
</evidence>
<dbReference type="AlphaFoldDB" id="A0A7C1JNR1"/>
<dbReference type="PANTHER" id="PTHR30363">
    <property type="entry name" value="HTH-TYPE TRANSCRIPTIONAL REGULATOR SRLR-RELATED"/>
    <property type="match status" value="1"/>
</dbReference>
<reference evidence="5" key="1">
    <citation type="journal article" date="2020" name="mSystems">
        <title>Genome- and Community-Level Interaction Insights into Carbon Utilization and Element Cycling Functions of Hydrothermarchaeota in Hydrothermal Sediment.</title>
        <authorList>
            <person name="Zhou Z."/>
            <person name="Liu Y."/>
            <person name="Xu W."/>
            <person name="Pan J."/>
            <person name="Luo Z.H."/>
            <person name="Li M."/>
        </authorList>
    </citation>
    <scope>NUCLEOTIDE SEQUENCE [LARGE SCALE GENOMIC DNA]</scope>
    <source>
        <strain evidence="5">SpSt-289</strain>
    </source>
</reference>
<keyword evidence="1" id="KW-0805">Transcription regulation</keyword>
<dbReference type="Gene3D" id="1.10.10.10">
    <property type="entry name" value="Winged helix-like DNA-binding domain superfamily/Winged helix DNA-binding domain"/>
    <property type="match status" value="1"/>
</dbReference>
<dbReference type="Pfam" id="PF08220">
    <property type="entry name" value="HTH_DeoR"/>
    <property type="match status" value="1"/>
</dbReference>
<dbReference type="SUPFAM" id="SSF100950">
    <property type="entry name" value="NagB/RpiA/CoA transferase-like"/>
    <property type="match status" value="1"/>
</dbReference>
<comment type="caution">
    <text evidence="5">The sequence shown here is derived from an EMBL/GenBank/DDBJ whole genome shotgun (WGS) entry which is preliminary data.</text>
</comment>
<dbReference type="InterPro" id="IPR014036">
    <property type="entry name" value="DeoR-like_C"/>
</dbReference>
<dbReference type="SMART" id="SM01134">
    <property type="entry name" value="DeoRC"/>
    <property type="match status" value="1"/>
</dbReference>
<dbReference type="InterPro" id="IPR037171">
    <property type="entry name" value="NagB/RpiA_transferase-like"/>
</dbReference>
<dbReference type="SMART" id="SM00420">
    <property type="entry name" value="HTH_DEOR"/>
    <property type="match status" value="1"/>
</dbReference>
<feature type="domain" description="HTH deoR-type" evidence="4">
    <location>
        <begin position="54"/>
        <end position="109"/>
    </location>
</feature>
<dbReference type="SUPFAM" id="SSF46785">
    <property type="entry name" value="Winged helix' DNA-binding domain"/>
    <property type="match status" value="1"/>
</dbReference>
<dbReference type="InterPro" id="IPR001034">
    <property type="entry name" value="DeoR_HTH"/>
</dbReference>
<dbReference type="InterPro" id="IPR036388">
    <property type="entry name" value="WH-like_DNA-bd_sf"/>
</dbReference>
<dbReference type="PRINTS" id="PR00037">
    <property type="entry name" value="HTHLACR"/>
</dbReference>
<evidence type="ECO:0000259" key="4">
    <source>
        <dbReference type="PROSITE" id="PS51000"/>
    </source>
</evidence>
<proteinExistence type="predicted"/>
<accession>A0A7C1JNR1</accession>